<evidence type="ECO:0000313" key="8">
    <source>
        <dbReference type="Proteomes" id="UP001497472"/>
    </source>
</evidence>
<dbReference type="InterPro" id="IPR041677">
    <property type="entry name" value="DNA2/NAM7_AAA_11"/>
</dbReference>
<dbReference type="GO" id="GO:0004386">
    <property type="term" value="F:helicase activity"/>
    <property type="evidence" value="ECO:0007669"/>
    <property type="project" value="UniProtKB-KW"/>
</dbReference>
<dbReference type="FunFam" id="3.40.50.300:FF:000326">
    <property type="entry name" value="P-loop containing nucleoside triphosphate hydrolase"/>
    <property type="match status" value="1"/>
</dbReference>
<gene>
    <name evidence="7" type="ORF">LNINA_LOCUS15075</name>
</gene>
<proteinExistence type="predicted"/>
<evidence type="ECO:0000256" key="4">
    <source>
        <dbReference type="ARBA" id="ARBA00022840"/>
    </source>
</evidence>
<evidence type="ECO:0000256" key="1">
    <source>
        <dbReference type="ARBA" id="ARBA00022741"/>
    </source>
</evidence>
<keyword evidence="2" id="KW-0378">Hydrolase</keyword>
<dbReference type="InterPro" id="IPR000253">
    <property type="entry name" value="FHA_dom"/>
</dbReference>
<feature type="compositionally biased region" description="Basic and acidic residues" evidence="5">
    <location>
        <begin position="550"/>
        <end position="560"/>
    </location>
</feature>
<keyword evidence="8" id="KW-1185">Reference proteome</keyword>
<dbReference type="Proteomes" id="UP001497472">
    <property type="component" value="Unassembled WGS sequence"/>
</dbReference>
<comment type="caution">
    <text evidence="7">The sequence shown here is derived from an EMBL/GenBank/DDBJ whole genome shotgun (WGS) entry which is preliminary data.</text>
</comment>
<dbReference type="Gene3D" id="2.60.200.20">
    <property type="match status" value="1"/>
</dbReference>
<dbReference type="GO" id="GO:0016787">
    <property type="term" value="F:hydrolase activity"/>
    <property type="evidence" value="ECO:0007669"/>
    <property type="project" value="UniProtKB-KW"/>
</dbReference>
<dbReference type="Gene3D" id="3.40.50.300">
    <property type="entry name" value="P-loop containing nucleotide triphosphate hydrolases"/>
    <property type="match status" value="2"/>
</dbReference>
<dbReference type="GO" id="GO:0001147">
    <property type="term" value="F:transcription termination site sequence-specific DNA binding"/>
    <property type="evidence" value="ECO:0007669"/>
    <property type="project" value="TreeGrafter"/>
</dbReference>
<evidence type="ECO:0000256" key="5">
    <source>
        <dbReference type="SAM" id="MobiDB-lite"/>
    </source>
</evidence>
<dbReference type="CDD" id="cd18808">
    <property type="entry name" value="SF1_C_Upf1"/>
    <property type="match status" value="1"/>
</dbReference>
<accession>A0AAV1K5J8</accession>
<dbReference type="SUPFAM" id="SSF49879">
    <property type="entry name" value="SMAD/FHA domain"/>
    <property type="match status" value="1"/>
</dbReference>
<feature type="compositionally biased region" description="Basic and acidic residues" evidence="5">
    <location>
        <begin position="443"/>
        <end position="460"/>
    </location>
</feature>
<dbReference type="InterPro" id="IPR047187">
    <property type="entry name" value="SF1_C_Upf1"/>
</dbReference>
<feature type="compositionally biased region" description="Polar residues" evidence="5">
    <location>
        <begin position="512"/>
        <end position="527"/>
    </location>
</feature>
<evidence type="ECO:0000313" key="7">
    <source>
        <dbReference type="EMBL" id="CAK1556313.1"/>
    </source>
</evidence>
<feature type="compositionally biased region" description="Polar residues" evidence="5">
    <location>
        <begin position="250"/>
        <end position="265"/>
    </location>
</feature>
<protein>
    <recommendedName>
        <fullName evidence="6">FHA domain-containing protein</fullName>
    </recommendedName>
</protein>
<name>A0AAV1K5J8_9NEOP</name>
<evidence type="ECO:0000259" key="6">
    <source>
        <dbReference type="PROSITE" id="PS50006"/>
    </source>
</evidence>
<evidence type="ECO:0000256" key="2">
    <source>
        <dbReference type="ARBA" id="ARBA00022801"/>
    </source>
</evidence>
<feature type="compositionally biased region" description="Basic and acidic residues" evidence="5">
    <location>
        <begin position="528"/>
        <end position="540"/>
    </location>
</feature>
<dbReference type="InterPro" id="IPR008984">
    <property type="entry name" value="SMAD_FHA_dom_sf"/>
</dbReference>
<dbReference type="PANTHER" id="PTHR10887:SF495">
    <property type="entry name" value="HELICASE SENATAXIN ISOFORM X1-RELATED"/>
    <property type="match status" value="1"/>
</dbReference>
<keyword evidence="4" id="KW-0067">ATP-binding</keyword>
<evidence type="ECO:0000256" key="3">
    <source>
        <dbReference type="ARBA" id="ARBA00022806"/>
    </source>
</evidence>
<dbReference type="InterPro" id="IPR045055">
    <property type="entry name" value="DNA2/NAM7-like"/>
</dbReference>
<dbReference type="GO" id="GO:0006369">
    <property type="term" value="P:termination of RNA polymerase II transcription"/>
    <property type="evidence" value="ECO:0007669"/>
    <property type="project" value="TreeGrafter"/>
</dbReference>
<reference evidence="7 8" key="1">
    <citation type="submission" date="2023-11" db="EMBL/GenBank/DDBJ databases">
        <authorList>
            <person name="Okamura Y."/>
        </authorList>
    </citation>
    <scope>NUCLEOTIDE SEQUENCE [LARGE SCALE GENOMIC DNA]</scope>
</reference>
<dbReference type="SMART" id="SM00240">
    <property type="entry name" value="FHA"/>
    <property type="match status" value="1"/>
</dbReference>
<feature type="compositionally biased region" description="Basic and acidic residues" evidence="5">
    <location>
        <begin position="502"/>
        <end position="511"/>
    </location>
</feature>
<keyword evidence="3" id="KW-0347">Helicase</keyword>
<dbReference type="EMBL" id="CAVLEF010000283">
    <property type="protein sequence ID" value="CAK1556313.1"/>
    <property type="molecule type" value="Genomic_DNA"/>
</dbReference>
<dbReference type="PROSITE" id="PS50006">
    <property type="entry name" value="FHA_DOMAIN"/>
    <property type="match status" value="1"/>
</dbReference>
<dbReference type="Pfam" id="PF13086">
    <property type="entry name" value="AAA_11"/>
    <property type="match status" value="1"/>
</dbReference>
<keyword evidence="1" id="KW-0547">Nucleotide-binding</keyword>
<dbReference type="InterPro" id="IPR041679">
    <property type="entry name" value="DNA2/NAM7-like_C"/>
</dbReference>
<dbReference type="SUPFAM" id="SSF52540">
    <property type="entry name" value="P-loop containing nucleoside triphosphate hydrolases"/>
    <property type="match status" value="1"/>
</dbReference>
<feature type="region of interest" description="Disordered" evidence="5">
    <location>
        <begin position="243"/>
        <end position="265"/>
    </location>
</feature>
<feature type="region of interest" description="Disordered" evidence="5">
    <location>
        <begin position="411"/>
        <end position="560"/>
    </location>
</feature>
<dbReference type="InterPro" id="IPR027417">
    <property type="entry name" value="P-loop_NTPase"/>
</dbReference>
<feature type="domain" description="FHA" evidence="6">
    <location>
        <begin position="24"/>
        <end position="73"/>
    </location>
</feature>
<dbReference type="PANTHER" id="PTHR10887">
    <property type="entry name" value="DNA2/NAM7 HELICASE FAMILY"/>
    <property type="match status" value="1"/>
</dbReference>
<organism evidence="7 8">
    <name type="scientific">Leptosia nina</name>
    <dbReference type="NCBI Taxonomy" id="320188"/>
    <lineage>
        <taxon>Eukaryota</taxon>
        <taxon>Metazoa</taxon>
        <taxon>Ecdysozoa</taxon>
        <taxon>Arthropoda</taxon>
        <taxon>Hexapoda</taxon>
        <taxon>Insecta</taxon>
        <taxon>Pterygota</taxon>
        <taxon>Neoptera</taxon>
        <taxon>Endopterygota</taxon>
        <taxon>Lepidoptera</taxon>
        <taxon>Glossata</taxon>
        <taxon>Ditrysia</taxon>
        <taxon>Papilionoidea</taxon>
        <taxon>Pieridae</taxon>
        <taxon>Pierinae</taxon>
        <taxon>Leptosia</taxon>
    </lineage>
</organism>
<dbReference type="GO" id="GO:0005694">
    <property type="term" value="C:chromosome"/>
    <property type="evidence" value="ECO:0007669"/>
    <property type="project" value="UniProtKB-ARBA"/>
</dbReference>
<dbReference type="Pfam" id="PF13087">
    <property type="entry name" value="AAA_12"/>
    <property type="match status" value="1"/>
</dbReference>
<dbReference type="Pfam" id="PF00498">
    <property type="entry name" value="FHA"/>
    <property type="match status" value="1"/>
</dbReference>
<dbReference type="GO" id="GO:0016604">
    <property type="term" value="C:nuclear body"/>
    <property type="evidence" value="ECO:0007669"/>
    <property type="project" value="TreeGrafter"/>
</dbReference>
<dbReference type="GO" id="GO:0005524">
    <property type="term" value="F:ATP binding"/>
    <property type="evidence" value="ECO:0007669"/>
    <property type="project" value="UniProtKB-KW"/>
</dbReference>
<feature type="compositionally biased region" description="Polar residues" evidence="5">
    <location>
        <begin position="461"/>
        <end position="501"/>
    </location>
</feature>
<sequence length="1410" mass="158483">MDDWILRRHKFGCEEYKLPYGKDVTIGRGTNNIIAIVSIVISRNHCVIKVKENEITITDLQSSNGVYIGLKRIPPNVPHSITANDIIGIGWAEGAQLGYIKDSEKHVFKLLRVNNKPIINRLQFQSEDESDIEKLLLKRNISPLIDIVKCENVSNDGLNAEEPDSVVCISDSDTDERTCDDLIIKQKLDIVKQEILVEDEIDEAFAIKQEYLDAIDEPILVDSDSDSESEHWYKRLSQCSPGKPLIKGSNIPSKQKNLSPKDVSNSYSQLDNLDDDADIHFEDLISLVPPPYLEQGSELNHQQLDNTKINKALDKTYGADNLPCKASVPIEIDDADTNVTHNSSIREPELIEIDDIDNNVVSNLPPTAHPVIIEVDDTDSSTKKNDDIIKLPTSNVPNKIVIIEPLPKPTKLKSQSLANRKSKKGSHCSPTKETSKKHRSNKHREERKKQLKEIANKNKEIITTSDSTSNAKSVPNVKVTNKNRGEFLSNSVETTVKPTTSFDKRKKDENKLSSNVNQKSNKGTNNNENKRSSVAEEKNPTRKSNKDRKRKSESSKDNFKISFDHTAKKVKLAEISNDNSIKSIMINTVAQAAVPIKAIRPLMDIDLRFGGKPVSTVGPLRQKKSVRFSSAPPEVRIFEIEPGNRLQETKLVEATLLDSRRMPKFSLERASLMKILRWNPHWLNEQNTNAEPPPILGHNNVPLAKFQSYNKHTQYVQLIGDLLLMEIWEYITKGYANAQINPKILQMRVENLPPVPQSEQCYQLFNLSVNLSMPTKEIKCAPRIGDMLLIEFGSEHPKSCRFFYVYNITTLPSPANNRNTFFSISLCTTLTEKVRYLKTGELMIGQKVAYLRTVLMLFEAIEYLSVSPLRDAILKPEPKHFLGYENDPVIKMDCKWAMTLNESQKRAVGASVSAALGDRPRIQMVQGPPGTGKSSVICSIVMTYFYDANGRKQQNRGKILICATSNAAIDELVIRLLAIRQDLPKPDRFKMVRVGREEAMQGRARDVSSQQLALRDTARLHNEPQNAVIAEQISGLVAKKNMWEEGIRVETDPVRLAYCKSRIAQIKERIAMLSNGGGGGGGKEVRQDRLTAAEKRIIDCADIIATTLSSAQSFKMHGIKGRVALCIVDEAGQVIEPETLVPLTLNVTRLTLVGDPQQLTGYLSSQRARKHGLDESLFARLTANTELWEQSPVLLLNQQYRMHPEIADYPNRAFYGGVIQTVPKASVDLDIPPYGIVGVYSGDKAQEKSGANDMEACAVSRLAMVLYKMTKSRNLTFAVITPYTANRELIRKYLRHDAMESLIEVNTVDSFQGQERDVVLVSVARSQGMGFLSDAGRMNVMLTRARHSLLIFINPHAAMKNDQWRTLVEDARKRKLYTTLPHRLCRPPSGWNDKESDDILVHIKSKIKRK</sequence>